<dbReference type="GO" id="GO:0016787">
    <property type="term" value="F:hydrolase activity"/>
    <property type="evidence" value="ECO:0007669"/>
    <property type="project" value="UniProtKB-KW"/>
</dbReference>
<feature type="domain" description="Isochorismatase-like" evidence="2">
    <location>
        <begin position="122"/>
        <end position="189"/>
    </location>
</feature>
<evidence type="ECO:0000313" key="4">
    <source>
        <dbReference type="Proteomes" id="UP001056610"/>
    </source>
</evidence>
<evidence type="ECO:0000259" key="2">
    <source>
        <dbReference type="Pfam" id="PF00857"/>
    </source>
</evidence>
<dbReference type="SUPFAM" id="SSF52499">
    <property type="entry name" value="Isochorismatase-like hydrolases"/>
    <property type="match status" value="1"/>
</dbReference>
<keyword evidence="1 3" id="KW-0378">Hydrolase</keyword>
<evidence type="ECO:0000313" key="3">
    <source>
        <dbReference type="EMBL" id="UQX10930.1"/>
    </source>
</evidence>
<dbReference type="InterPro" id="IPR000868">
    <property type="entry name" value="Isochorismatase-like_dom"/>
</dbReference>
<protein>
    <submittedName>
        <fullName evidence="3">Cysteine hydrolase</fullName>
    </submittedName>
</protein>
<dbReference type="InterPro" id="IPR036380">
    <property type="entry name" value="Isochorismatase-like_sf"/>
</dbReference>
<dbReference type="Gene3D" id="3.40.50.850">
    <property type="entry name" value="Isochorismatase-like"/>
    <property type="match status" value="1"/>
</dbReference>
<organism evidence="3 4">
    <name type="scientific">Candidatus Mycobacterium methanotrophicum</name>
    <dbReference type="NCBI Taxonomy" id="2943498"/>
    <lineage>
        <taxon>Bacteria</taxon>
        <taxon>Bacillati</taxon>
        <taxon>Actinomycetota</taxon>
        <taxon>Actinomycetes</taxon>
        <taxon>Mycobacteriales</taxon>
        <taxon>Mycobacteriaceae</taxon>
        <taxon>Mycobacterium</taxon>
    </lineage>
</organism>
<dbReference type="CDD" id="cd00431">
    <property type="entry name" value="cysteine_hydrolases"/>
    <property type="match status" value="1"/>
</dbReference>
<dbReference type="EMBL" id="CP097320">
    <property type="protein sequence ID" value="UQX10930.1"/>
    <property type="molecule type" value="Genomic_DNA"/>
</dbReference>
<dbReference type="Proteomes" id="UP001056610">
    <property type="component" value="Chromosome"/>
</dbReference>
<feature type="domain" description="Isochorismatase-like" evidence="2">
    <location>
        <begin position="13"/>
        <end position="103"/>
    </location>
</feature>
<keyword evidence="4" id="KW-1185">Reference proteome</keyword>
<evidence type="ECO:0000256" key="1">
    <source>
        <dbReference type="ARBA" id="ARBA00022801"/>
    </source>
</evidence>
<sequence length="249" mass="27509">MTDPYTRPRPGSAALVLIDVQRDFYADDAPLPIDGTKAAIPAMASLATEFRDRARPIVHVVRLYRPDGSNADLVRKRAIERGARFAVPGSAGSQIAPELLPNPVELDHKSLLGGEFQQIGPREHVMYKPRWGAFYQTKLEQHLRDSNCDTVVFVGCNFPNCPRTSIYEASERDFRIVVVSDALSGLDDRGIKECRGIGVDVRNLSETLAWLYQAVDFTRAAADSGIGSYRAKDRVNDAAPCDSERKSMA</sequence>
<proteinExistence type="predicted"/>
<name>A0ABY4QMT2_9MYCO</name>
<dbReference type="Pfam" id="PF00857">
    <property type="entry name" value="Isochorismatase"/>
    <property type="match status" value="2"/>
</dbReference>
<gene>
    <name evidence="3" type="ORF">M5I08_23875</name>
</gene>
<accession>A0ABY4QMT2</accession>
<dbReference type="PANTHER" id="PTHR43540">
    <property type="entry name" value="PEROXYUREIDOACRYLATE/UREIDOACRYLATE AMIDOHYDROLASE-RELATED"/>
    <property type="match status" value="1"/>
</dbReference>
<dbReference type="InterPro" id="IPR050272">
    <property type="entry name" value="Isochorismatase-like_hydrls"/>
</dbReference>
<reference evidence="3" key="1">
    <citation type="submission" date="2022-05" db="EMBL/GenBank/DDBJ databases">
        <title>A methanotrophic Mycobacterium dominates a cave microbial ecosystem.</title>
        <authorList>
            <person name="Van Spanning R.J.M."/>
            <person name="Guan Q."/>
            <person name="Melkonian C."/>
            <person name="Gallant J."/>
            <person name="Polerecky L."/>
            <person name="Flot J.-F."/>
            <person name="Brandt B.W."/>
            <person name="Braster M."/>
            <person name="Iturbe Espinoza P."/>
            <person name="Aerts J."/>
            <person name="Meima-Franke M."/>
            <person name="Piersma S.R."/>
            <person name="Bunduc C."/>
            <person name="Ummels R."/>
            <person name="Pain A."/>
            <person name="Fleming E.J."/>
            <person name="van der Wel N."/>
            <person name="Gherman V.D."/>
            <person name="Sarbu S.M."/>
            <person name="Bodelier P.L.E."/>
            <person name="Bitter W."/>
        </authorList>
    </citation>
    <scope>NUCLEOTIDE SEQUENCE</scope>
    <source>
        <strain evidence="3">Sulfur Cave</strain>
    </source>
</reference>